<evidence type="ECO:0000313" key="2">
    <source>
        <dbReference type="EMBL" id="GAA0156061.1"/>
    </source>
</evidence>
<sequence length="303" mass="33044">MGMIPMPQSVNTRYVEVLDKAISRVMLATSEIAFFHGCLTRLLFRVDTFIVSVSHLVVMDYGLFEIFGGGVGLSSVLTFTFAGSSVWRGGRVSALASFDGSMRGILELFLGGSGRVDGLALSSLPPTTLCALVRTPARLVFTFYKHSFILTSPILPLFRAAPTLLPFVLPLFSRRRNFPYGKQRSPVSERPLLLSWRHCGGTLQEGLNREDPSLGNPETEKDVEFFVASVLTEPSPDVTGSSKVTSKKRKKTSGEWPKRNSKKVKVPSIAKGTKGTEGAKEASPTPKEGYTPVFWSSSIMGCV</sequence>
<proteinExistence type="predicted"/>
<keyword evidence="3" id="KW-1185">Reference proteome</keyword>
<dbReference type="EMBL" id="BAABME010019102">
    <property type="protein sequence ID" value="GAA0156061.1"/>
    <property type="molecule type" value="Genomic_DNA"/>
</dbReference>
<comment type="caution">
    <text evidence="2">The sequence shown here is derived from an EMBL/GenBank/DDBJ whole genome shotgun (WGS) entry which is preliminary data.</text>
</comment>
<gene>
    <name evidence="2" type="ORF">LIER_38210</name>
</gene>
<name>A0AAV3PYF3_LITER</name>
<reference evidence="2 3" key="1">
    <citation type="submission" date="2024-01" db="EMBL/GenBank/DDBJ databases">
        <title>The complete chloroplast genome sequence of Lithospermum erythrorhizon: insights into the phylogenetic relationship among Boraginaceae species and the maternal lineages of purple gromwells.</title>
        <authorList>
            <person name="Okada T."/>
            <person name="Watanabe K."/>
        </authorList>
    </citation>
    <scope>NUCLEOTIDE SEQUENCE [LARGE SCALE GENOMIC DNA]</scope>
</reference>
<dbReference type="AlphaFoldDB" id="A0AAV3PYF3"/>
<protein>
    <submittedName>
        <fullName evidence="2">Uncharacterized protein</fullName>
    </submittedName>
</protein>
<feature type="region of interest" description="Disordered" evidence="1">
    <location>
        <begin position="234"/>
        <end position="291"/>
    </location>
</feature>
<organism evidence="2 3">
    <name type="scientific">Lithospermum erythrorhizon</name>
    <name type="common">Purple gromwell</name>
    <name type="synonym">Lithospermum officinale var. erythrorhizon</name>
    <dbReference type="NCBI Taxonomy" id="34254"/>
    <lineage>
        <taxon>Eukaryota</taxon>
        <taxon>Viridiplantae</taxon>
        <taxon>Streptophyta</taxon>
        <taxon>Embryophyta</taxon>
        <taxon>Tracheophyta</taxon>
        <taxon>Spermatophyta</taxon>
        <taxon>Magnoliopsida</taxon>
        <taxon>eudicotyledons</taxon>
        <taxon>Gunneridae</taxon>
        <taxon>Pentapetalae</taxon>
        <taxon>asterids</taxon>
        <taxon>lamiids</taxon>
        <taxon>Boraginales</taxon>
        <taxon>Boraginaceae</taxon>
        <taxon>Boraginoideae</taxon>
        <taxon>Lithospermeae</taxon>
        <taxon>Lithospermum</taxon>
    </lineage>
</organism>
<accession>A0AAV3PYF3</accession>
<evidence type="ECO:0000256" key="1">
    <source>
        <dbReference type="SAM" id="MobiDB-lite"/>
    </source>
</evidence>
<dbReference type="Proteomes" id="UP001454036">
    <property type="component" value="Unassembled WGS sequence"/>
</dbReference>
<evidence type="ECO:0000313" key="3">
    <source>
        <dbReference type="Proteomes" id="UP001454036"/>
    </source>
</evidence>